<dbReference type="STRING" id="34004.SAMN04488021_11870"/>
<name>A0A1I3B1A4_9RHOB</name>
<gene>
    <name evidence="2" type="ORF">SAMN04488021_11870</name>
</gene>
<organism evidence="2 3">
    <name type="scientific">Paracoccus aminovorans</name>
    <dbReference type="NCBI Taxonomy" id="34004"/>
    <lineage>
        <taxon>Bacteria</taxon>
        <taxon>Pseudomonadati</taxon>
        <taxon>Pseudomonadota</taxon>
        <taxon>Alphaproteobacteria</taxon>
        <taxon>Rhodobacterales</taxon>
        <taxon>Paracoccaceae</taxon>
        <taxon>Paracoccus</taxon>
    </lineage>
</organism>
<dbReference type="AlphaFoldDB" id="A0A1I3B1A4"/>
<accession>A0A1I3B1A4</accession>
<reference evidence="2 3" key="1">
    <citation type="submission" date="2016-10" db="EMBL/GenBank/DDBJ databases">
        <authorList>
            <person name="de Groot N.N."/>
        </authorList>
    </citation>
    <scope>NUCLEOTIDE SEQUENCE [LARGE SCALE GENOMIC DNA]</scope>
    <source>
        <strain evidence="2 3">DSM 8537</strain>
    </source>
</reference>
<keyword evidence="3" id="KW-1185">Reference proteome</keyword>
<evidence type="ECO:0000259" key="1">
    <source>
        <dbReference type="Pfam" id="PF23771"/>
    </source>
</evidence>
<dbReference type="EMBL" id="FOPU01000018">
    <property type="protein sequence ID" value="SFH56087.1"/>
    <property type="molecule type" value="Genomic_DNA"/>
</dbReference>
<dbReference type="Proteomes" id="UP000183635">
    <property type="component" value="Unassembled WGS sequence"/>
</dbReference>
<proteinExistence type="predicted"/>
<dbReference type="RefSeq" id="WP_074968214.1">
    <property type="nucleotide sequence ID" value="NZ_CBCRYP010000019.1"/>
</dbReference>
<dbReference type="InterPro" id="IPR055592">
    <property type="entry name" value="DUF7168"/>
</dbReference>
<evidence type="ECO:0000313" key="3">
    <source>
        <dbReference type="Proteomes" id="UP000183635"/>
    </source>
</evidence>
<sequence length="197" mass="21511">MTETELVERGTAGIAEGEHNAGRARLHPALDAASYAIGLLAECQALVRRGTNIWVGQPEDVEFALYLCELIQGTSERAYRNHWQRSFRRAPPDRYRRSFHLGFGLGVADRIRLIVAERQRARRDASGTGTSLAVVKDALIADYIAQTCPAIRTQRTRPLKADMMAVLHGQQAAGAVALSRPLEAGEDAAGVAEVRHG</sequence>
<protein>
    <recommendedName>
        <fullName evidence="1">DUF7168 domain-containing protein</fullName>
    </recommendedName>
</protein>
<dbReference type="Pfam" id="PF23771">
    <property type="entry name" value="DUF7168"/>
    <property type="match status" value="1"/>
</dbReference>
<evidence type="ECO:0000313" key="2">
    <source>
        <dbReference type="EMBL" id="SFH56087.1"/>
    </source>
</evidence>
<feature type="domain" description="DUF7168" evidence="1">
    <location>
        <begin position="22"/>
        <end position="122"/>
    </location>
</feature>